<organism evidence="10 11">
    <name type="scientific">Saccoglossus kowalevskii</name>
    <name type="common">Acorn worm</name>
    <dbReference type="NCBI Taxonomy" id="10224"/>
    <lineage>
        <taxon>Eukaryota</taxon>
        <taxon>Metazoa</taxon>
        <taxon>Hemichordata</taxon>
        <taxon>Enteropneusta</taxon>
        <taxon>Harrimaniidae</taxon>
        <taxon>Saccoglossus</taxon>
    </lineage>
</organism>
<protein>
    <recommendedName>
        <fullName evidence="9">Carbohydrate sulfotransferase</fullName>
        <ecNumber evidence="9">2.8.2.-</ecNumber>
    </recommendedName>
</protein>
<evidence type="ECO:0000256" key="3">
    <source>
        <dbReference type="ARBA" id="ARBA00022679"/>
    </source>
</evidence>
<evidence type="ECO:0000256" key="8">
    <source>
        <dbReference type="ARBA" id="ARBA00023180"/>
    </source>
</evidence>
<gene>
    <name evidence="11" type="primary">LOC102803809</name>
</gene>
<comment type="similarity">
    <text evidence="2 9">Belongs to the sulfotransferase 2 family.</text>
</comment>
<keyword evidence="8 9" id="KW-0325">Glycoprotein</keyword>
<evidence type="ECO:0000256" key="5">
    <source>
        <dbReference type="ARBA" id="ARBA00022989"/>
    </source>
</evidence>
<comment type="subcellular location">
    <subcellularLocation>
        <location evidence="1 9">Golgi apparatus membrane</location>
        <topology evidence="1 9">Single-pass type II membrane protein</topology>
    </subcellularLocation>
</comment>
<name>A0ABM0MCK1_SACKO</name>
<keyword evidence="9" id="KW-0735">Signal-anchor</keyword>
<keyword evidence="7" id="KW-0472">Membrane</keyword>
<proteinExistence type="inferred from homology"/>
<keyword evidence="10" id="KW-1185">Reference proteome</keyword>
<keyword evidence="4" id="KW-0812">Transmembrane</keyword>
<accession>A0ABM0MCK1</accession>
<evidence type="ECO:0000313" key="10">
    <source>
        <dbReference type="Proteomes" id="UP000694865"/>
    </source>
</evidence>
<dbReference type="GeneID" id="102803809"/>
<evidence type="ECO:0000256" key="6">
    <source>
        <dbReference type="ARBA" id="ARBA00023034"/>
    </source>
</evidence>
<keyword evidence="3 9" id="KW-0808">Transferase</keyword>
<dbReference type="InterPro" id="IPR018011">
    <property type="entry name" value="Carb_sulfotrans_8-10"/>
</dbReference>
<evidence type="ECO:0000313" key="11">
    <source>
        <dbReference type="RefSeq" id="XP_006817742.1"/>
    </source>
</evidence>
<dbReference type="Pfam" id="PF03567">
    <property type="entry name" value="Sulfotransfer_2"/>
    <property type="match status" value="1"/>
</dbReference>
<evidence type="ECO:0000256" key="4">
    <source>
        <dbReference type="ARBA" id="ARBA00022692"/>
    </source>
</evidence>
<keyword evidence="9" id="KW-0119">Carbohydrate metabolism</keyword>
<dbReference type="InterPro" id="IPR005331">
    <property type="entry name" value="Sulfotransferase"/>
</dbReference>
<reference evidence="11" key="1">
    <citation type="submission" date="2025-08" db="UniProtKB">
        <authorList>
            <consortium name="RefSeq"/>
        </authorList>
    </citation>
    <scope>IDENTIFICATION</scope>
    <source>
        <tissue evidence="11">Testes</tissue>
    </source>
</reference>
<evidence type="ECO:0000256" key="1">
    <source>
        <dbReference type="ARBA" id="ARBA00004323"/>
    </source>
</evidence>
<sequence>MVSVWIYKEHSKHFKVRWYDGIEHCSDTVEPNINVETKSPVTPIGPSNTFQIWQEKHRRRKEHLATMCQRHPELNNISIQYANIFVDDTYKILYCPVPKVANSNWRRVLLVLRGTFTNVTEIGKGRVYEFEYPALNNFTKTEKQLRLSTYTKFMFSRHPLSRLLSAYSDKLRDTTKRGFLRSYTVRINEANKTNYTIGGFCFEEFVNYVLQTESNRFDRHWALMGRLCAPCAMNYDFLGQYETLNEDVNGILKTINASEVVDFSSYVPHKTNSSSVDILKENYGHITKQQIEGLYKKYEMDFRLFDYNTVEYLKMSKS</sequence>
<evidence type="ECO:0000256" key="9">
    <source>
        <dbReference type="RuleBase" id="RU364020"/>
    </source>
</evidence>
<dbReference type="Proteomes" id="UP000694865">
    <property type="component" value="Unplaced"/>
</dbReference>
<dbReference type="RefSeq" id="XP_006817742.1">
    <property type="nucleotide sequence ID" value="XM_006817679.1"/>
</dbReference>
<dbReference type="PANTHER" id="PTHR12137:SF54">
    <property type="entry name" value="CARBOHYDRATE SULFOTRANSFERASE"/>
    <property type="match status" value="1"/>
</dbReference>
<dbReference type="EC" id="2.8.2.-" evidence="9"/>
<keyword evidence="6 9" id="KW-0333">Golgi apparatus</keyword>
<dbReference type="PANTHER" id="PTHR12137">
    <property type="entry name" value="CARBOHYDRATE SULFOTRANSFERASE"/>
    <property type="match status" value="1"/>
</dbReference>
<evidence type="ECO:0000256" key="7">
    <source>
        <dbReference type="ARBA" id="ARBA00023136"/>
    </source>
</evidence>
<evidence type="ECO:0000256" key="2">
    <source>
        <dbReference type="ARBA" id="ARBA00006339"/>
    </source>
</evidence>
<keyword evidence="5" id="KW-1133">Transmembrane helix</keyword>